<keyword evidence="4" id="KW-0106">Calcium</keyword>
<dbReference type="EMBL" id="DWYA01000044">
    <property type="protein sequence ID" value="HJB39602.1"/>
    <property type="molecule type" value="Genomic_DNA"/>
</dbReference>
<gene>
    <name evidence="6" type="ORF">H9943_04315</name>
</gene>
<comment type="similarity">
    <text evidence="1">Belongs to the sulfatase family.</text>
</comment>
<evidence type="ECO:0000256" key="4">
    <source>
        <dbReference type="ARBA" id="ARBA00022837"/>
    </source>
</evidence>
<keyword evidence="2" id="KW-0479">Metal-binding</keyword>
<dbReference type="PANTHER" id="PTHR42693">
    <property type="entry name" value="ARYLSULFATASE FAMILY MEMBER"/>
    <property type="match status" value="1"/>
</dbReference>
<evidence type="ECO:0000313" key="6">
    <source>
        <dbReference type="EMBL" id="HJB39602.1"/>
    </source>
</evidence>
<dbReference type="PANTHER" id="PTHR42693:SF33">
    <property type="entry name" value="ARYLSULFATASE"/>
    <property type="match status" value="1"/>
</dbReference>
<reference evidence="6" key="1">
    <citation type="journal article" date="2021" name="PeerJ">
        <title>Extensive microbial diversity within the chicken gut microbiome revealed by metagenomics and culture.</title>
        <authorList>
            <person name="Gilroy R."/>
            <person name="Ravi A."/>
            <person name="Getino M."/>
            <person name="Pursley I."/>
            <person name="Horton D.L."/>
            <person name="Alikhan N.F."/>
            <person name="Baker D."/>
            <person name="Gharbi K."/>
            <person name="Hall N."/>
            <person name="Watson M."/>
            <person name="Adriaenssens E.M."/>
            <person name="Foster-Nyarko E."/>
            <person name="Jarju S."/>
            <person name="Secka A."/>
            <person name="Antonio M."/>
            <person name="Oren A."/>
            <person name="Chaudhuri R.R."/>
            <person name="La Ragione R."/>
            <person name="Hildebrand F."/>
            <person name="Pallen M.J."/>
        </authorList>
    </citation>
    <scope>NUCLEOTIDE SEQUENCE</scope>
    <source>
        <strain evidence="6">ChiBcec8-14828</strain>
    </source>
</reference>
<dbReference type="Proteomes" id="UP000824209">
    <property type="component" value="Unassembled WGS sequence"/>
</dbReference>
<dbReference type="AlphaFoldDB" id="A0A9D2S0L8"/>
<protein>
    <submittedName>
        <fullName evidence="6">Sulfatase-like hydrolase/transferase</fullName>
    </submittedName>
</protein>
<dbReference type="InterPro" id="IPR017850">
    <property type="entry name" value="Alkaline_phosphatase_core_sf"/>
</dbReference>
<dbReference type="Gene3D" id="3.40.720.10">
    <property type="entry name" value="Alkaline Phosphatase, subunit A"/>
    <property type="match status" value="1"/>
</dbReference>
<comment type="caution">
    <text evidence="6">The sequence shown here is derived from an EMBL/GenBank/DDBJ whole genome shotgun (WGS) entry which is preliminary data.</text>
</comment>
<keyword evidence="3 6" id="KW-0378">Hydrolase</keyword>
<organism evidence="6 7">
    <name type="scientific">Candidatus Ruthenibacterium avium</name>
    <dbReference type="NCBI Taxonomy" id="2838751"/>
    <lineage>
        <taxon>Bacteria</taxon>
        <taxon>Bacillati</taxon>
        <taxon>Bacillota</taxon>
        <taxon>Clostridia</taxon>
        <taxon>Eubacteriales</taxon>
        <taxon>Oscillospiraceae</taxon>
        <taxon>Ruthenibacterium</taxon>
    </lineage>
</organism>
<evidence type="ECO:0000256" key="2">
    <source>
        <dbReference type="ARBA" id="ARBA00022723"/>
    </source>
</evidence>
<reference evidence="6" key="2">
    <citation type="submission" date="2021-04" db="EMBL/GenBank/DDBJ databases">
        <authorList>
            <person name="Gilroy R."/>
        </authorList>
    </citation>
    <scope>NUCLEOTIDE SEQUENCE</scope>
    <source>
        <strain evidence="6">ChiBcec8-14828</strain>
    </source>
</reference>
<evidence type="ECO:0000259" key="5">
    <source>
        <dbReference type="Pfam" id="PF00884"/>
    </source>
</evidence>
<evidence type="ECO:0000313" key="7">
    <source>
        <dbReference type="Proteomes" id="UP000824209"/>
    </source>
</evidence>
<dbReference type="Pfam" id="PF00884">
    <property type="entry name" value="Sulfatase"/>
    <property type="match status" value="1"/>
</dbReference>
<dbReference type="CDD" id="cd16149">
    <property type="entry name" value="sulfatase_like"/>
    <property type="match status" value="1"/>
</dbReference>
<dbReference type="InterPro" id="IPR024607">
    <property type="entry name" value="Sulfatase_CS"/>
</dbReference>
<accession>A0A9D2S0L8</accession>
<dbReference type="GO" id="GO:0004065">
    <property type="term" value="F:arylsulfatase activity"/>
    <property type="evidence" value="ECO:0007669"/>
    <property type="project" value="TreeGrafter"/>
</dbReference>
<evidence type="ECO:0000256" key="1">
    <source>
        <dbReference type="ARBA" id="ARBA00008779"/>
    </source>
</evidence>
<dbReference type="InterPro" id="IPR050738">
    <property type="entry name" value="Sulfatase"/>
</dbReference>
<dbReference type="GO" id="GO:0046872">
    <property type="term" value="F:metal ion binding"/>
    <property type="evidence" value="ECO:0007669"/>
    <property type="project" value="UniProtKB-KW"/>
</dbReference>
<sequence length="487" mass="54511">MNQKPNVLFILADDMGAWALHCGGNGDIQTPNLDRMAQQGIRFENFFCASPVCSPARASILTGTMPSCHGVLDWLDGGNLDQAHPFAQGKPAFAHETTPIQYLEHLTSYSSLLHDAGYTCGLCGKWHLGDSLTPQQGFTDWYTIARGGCDYFKPEIVENGTVSVQDGYVTDLIGEHAVEKINQYAQAGKPFYLSVHFTAPHDPWSADQHPKEYYDLYKDCAFTATPDLPLHPNQVHTCSFGTGEKRKELLRGYYAAITAMDHQIGQMVQALEQCGILDNTIVIFTSDNGMNLGQHGIWGKGNGTFPQNMYDSSVKVPFIAMWKNHTVQNAVCRELFSHYDVLPTLCELTGTKCETKQVLPGRSFAPWLKNPALEQNAPVVVFDEYGPVRMIRNHEIKLVLRYPYGPNELYDLVKDPEEERNLYGDSAYEDMVLSMTKEMDAWFEVYSDKMFDARCEAVTGTGQHARPGRYASLNDRYGPIPAFAKEK</sequence>
<dbReference type="PROSITE" id="PS00523">
    <property type="entry name" value="SULFATASE_1"/>
    <property type="match status" value="1"/>
</dbReference>
<feature type="domain" description="Sulfatase N-terminal" evidence="5">
    <location>
        <begin position="5"/>
        <end position="350"/>
    </location>
</feature>
<proteinExistence type="inferred from homology"/>
<evidence type="ECO:0000256" key="3">
    <source>
        <dbReference type="ARBA" id="ARBA00022801"/>
    </source>
</evidence>
<name>A0A9D2S0L8_9FIRM</name>
<dbReference type="SUPFAM" id="SSF53649">
    <property type="entry name" value="Alkaline phosphatase-like"/>
    <property type="match status" value="1"/>
</dbReference>
<dbReference type="InterPro" id="IPR000917">
    <property type="entry name" value="Sulfatase_N"/>
</dbReference>